<dbReference type="InterPro" id="IPR045272">
    <property type="entry name" value="ANXUR1/2-like"/>
</dbReference>
<dbReference type="EMBL" id="JBEAFC010000009">
    <property type="protein sequence ID" value="KAL1541999.1"/>
    <property type="molecule type" value="Genomic_DNA"/>
</dbReference>
<dbReference type="Gene3D" id="3.30.200.20">
    <property type="entry name" value="Phosphorylase Kinase, domain 1"/>
    <property type="match status" value="1"/>
</dbReference>
<evidence type="ECO:0000256" key="6">
    <source>
        <dbReference type="PROSITE-ProRule" id="PRU10141"/>
    </source>
</evidence>
<protein>
    <submittedName>
        <fullName evidence="8">Non-specific serine/threonine protein kinase</fullName>
        <ecNumber evidence="8">2.7.11.1</ecNumber>
    </submittedName>
</protein>
<organism evidence="8 9">
    <name type="scientific">Salvia divinorum</name>
    <name type="common">Maria pastora</name>
    <name type="synonym">Diviner's sage</name>
    <dbReference type="NCBI Taxonomy" id="28513"/>
    <lineage>
        <taxon>Eukaryota</taxon>
        <taxon>Viridiplantae</taxon>
        <taxon>Streptophyta</taxon>
        <taxon>Embryophyta</taxon>
        <taxon>Tracheophyta</taxon>
        <taxon>Spermatophyta</taxon>
        <taxon>Magnoliopsida</taxon>
        <taxon>eudicotyledons</taxon>
        <taxon>Gunneridae</taxon>
        <taxon>Pentapetalae</taxon>
        <taxon>asterids</taxon>
        <taxon>lamiids</taxon>
        <taxon>Lamiales</taxon>
        <taxon>Lamiaceae</taxon>
        <taxon>Nepetoideae</taxon>
        <taxon>Mentheae</taxon>
        <taxon>Salviinae</taxon>
        <taxon>Salvia</taxon>
        <taxon>Salvia subgen. Calosphace</taxon>
    </lineage>
</organism>
<keyword evidence="9" id="KW-1185">Reference proteome</keyword>
<evidence type="ECO:0000256" key="2">
    <source>
        <dbReference type="ARBA" id="ARBA00022679"/>
    </source>
</evidence>
<accession>A0ABD1GCZ1</accession>
<dbReference type="PROSITE" id="PS00107">
    <property type="entry name" value="PROTEIN_KINASE_ATP"/>
    <property type="match status" value="1"/>
</dbReference>
<evidence type="ECO:0000256" key="3">
    <source>
        <dbReference type="ARBA" id="ARBA00022741"/>
    </source>
</evidence>
<dbReference type="GO" id="GO:0005524">
    <property type="term" value="F:ATP binding"/>
    <property type="evidence" value="ECO:0007669"/>
    <property type="project" value="UniProtKB-UniRule"/>
</dbReference>
<dbReference type="PANTHER" id="PTHR27003">
    <property type="entry name" value="OS07G0166700 PROTEIN"/>
    <property type="match status" value="1"/>
</dbReference>
<evidence type="ECO:0000256" key="4">
    <source>
        <dbReference type="ARBA" id="ARBA00022777"/>
    </source>
</evidence>
<proteinExistence type="predicted"/>
<evidence type="ECO:0000256" key="5">
    <source>
        <dbReference type="ARBA" id="ARBA00022840"/>
    </source>
</evidence>
<evidence type="ECO:0000256" key="1">
    <source>
        <dbReference type="ARBA" id="ARBA00022527"/>
    </source>
</evidence>
<keyword evidence="3 6" id="KW-0547">Nucleotide-binding</keyword>
<dbReference type="InterPro" id="IPR017441">
    <property type="entry name" value="Protein_kinase_ATP_BS"/>
</dbReference>
<dbReference type="AlphaFoldDB" id="A0ABD1GCZ1"/>
<evidence type="ECO:0000313" key="9">
    <source>
        <dbReference type="Proteomes" id="UP001567538"/>
    </source>
</evidence>
<keyword evidence="5 6" id="KW-0067">ATP-binding</keyword>
<dbReference type="PANTHER" id="PTHR27003:SF434">
    <property type="entry name" value="RECEPTOR-LIKE PROTEIN KINASE FERONIA"/>
    <property type="match status" value="1"/>
</dbReference>
<evidence type="ECO:0000313" key="8">
    <source>
        <dbReference type="EMBL" id="KAL1541999.1"/>
    </source>
</evidence>
<feature type="binding site" evidence="6">
    <location>
        <position position="51"/>
    </location>
    <ligand>
        <name>ATP</name>
        <dbReference type="ChEBI" id="CHEBI:30616"/>
    </ligand>
</feature>
<dbReference type="PROSITE" id="PS50011">
    <property type="entry name" value="PROTEIN_KINASE_DOM"/>
    <property type="match status" value="1"/>
</dbReference>
<reference evidence="8 9" key="1">
    <citation type="submission" date="2024-06" db="EMBL/GenBank/DDBJ databases">
        <title>A chromosome level genome sequence of Diviner's sage (Salvia divinorum).</title>
        <authorList>
            <person name="Ford S.A."/>
            <person name="Ro D.-K."/>
            <person name="Ness R.W."/>
            <person name="Phillips M.A."/>
        </authorList>
    </citation>
    <scope>NUCLEOTIDE SEQUENCE [LARGE SCALE GENOMIC DNA]</scope>
    <source>
        <strain evidence="8">SAF-2024a</strain>
        <tissue evidence="8">Leaf</tissue>
    </source>
</reference>
<feature type="domain" description="Protein kinase" evidence="7">
    <location>
        <begin position="22"/>
        <end position="148"/>
    </location>
</feature>
<keyword evidence="2 8" id="KW-0808">Transferase</keyword>
<dbReference type="FunFam" id="3.30.200.20:FF:000039">
    <property type="entry name" value="receptor-like protein kinase FERONIA"/>
    <property type="match status" value="1"/>
</dbReference>
<dbReference type="SUPFAM" id="SSF56112">
    <property type="entry name" value="Protein kinase-like (PK-like)"/>
    <property type="match status" value="1"/>
</dbReference>
<comment type="caution">
    <text evidence="8">The sequence shown here is derived from an EMBL/GenBank/DDBJ whole genome shotgun (WGS) entry which is preliminary data.</text>
</comment>
<sequence length="148" mass="16205">MIPSTGCCQFSLAEIQSATGDFSNEHVIGNGGFGKVYKGLIDNGSASVAIKRGLAGQGKGQGQTEFAAEIETLTQFRHRNLVSLIGYCNEEGEMILVYDYMSKGTLAVSRHSRGINYLRYVLELAEVWTIFTRVAPSYTVMSSLLTFF</sequence>
<dbReference type="InterPro" id="IPR011009">
    <property type="entry name" value="Kinase-like_dom_sf"/>
</dbReference>
<keyword evidence="4 8" id="KW-0418">Kinase</keyword>
<evidence type="ECO:0000259" key="7">
    <source>
        <dbReference type="PROSITE" id="PS50011"/>
    </source>
</evidence>
<keyword evidence="1 8" id="KW-0723">Serine/threonine-protein kinase</keyword>
<dbReference type="InterPro" id="IPR001245">
    <property type="entry name" value="Ser-Thr/Tyr_kinase_cat_dom"/>
</dbReference>
<dbReference type="InterPro" id="IPR000719">
    <property type="entry name" value="Prot_kinase_dom"/>
</dbReference>
<name>A0ABD1GCZ1_SALDI</name>
<dbReference type="Proteomes" id="UP001567538">
    <property type="component" value="Unassembled WGS sequence"/>
</dbReference>
<dbReference type="EC" id="2.7.11.1" evidence="8"/>
<gene>
    <name evidence="8" type="ORF">AAHA92_26143</name>
</gene>
<dbReference type="GO" id="GO:0004674">
    <property type="term" value="F:protein serine/threonine kinase activity"/>
    <property type="evidence" value="ECO:0007669"/>
    <property type="project" value="UniProtKB-KW"/>
</dbReference>
<dbReference type="Pfam" id="PF07714">
    <property type="entry name" value="PK_Tyr_Ser-Thr"/>
    <property type="match status" value="1"/>
</dbReference>